<feature type="transmembrane region" description="Helical" evidence="1">
    <location>
        <begin position="87"/>
        <end position="105"/>
    </location>
</feature>
<keyword evidence="3" id="KW-1185">Reference proteome</keyword>
<organism evidence="2 3">
    <name type="scientific">Xanthomarina spongicola</name>
    <dbReference type="NCBI Taxonomy" id="570520"/>
    <lineage>
        <taxon>Bacteria</taxon>
        <taxon>Pseudomonadati</taxon>
        <taxon>Bacteroidota</taxon>
        <taxon>Flavobacteriia</taxon>
        <taxon>Flavobacteriales</taxon>
        <taxon>Flavobacteriaceae</taxon>
        <taxon>Xanthomarina</taxon>
    </lineage>
</organism>
<feature type="transmembrane region" description="Helical" evidence="1">
    <location>
        <begin position="55"/>
        <end position="75"/>
    </location>
</feature>
<name>A0A316DID9_9FLAO</name>
<dbReference type="Proteomes" id="UP000245430">
    <property type="component" value="Unassembled WGS sequence"/>
</dbReference>
<evidence type="ECO:0000313" key="2">
    <source>
        <dbReference type="EMBL" id="PWK16989.1"/>
    </source>
</evidence>
<dbReference type="AlphaFoldDB" id="A0A316DID9"/>
<keyword evidence="1" id="KW-0472">Membrane</keyword>
<feature type="transmembrane region" description="Helical" evidence="1">
    <location>
        <begin position="12"/>
        <end position="35"/>
    </location>
</feature>
<gene>
    <name evidence="2" type="ORF">LX78_02916</name>
</gene>
<proteinExistence type="predicted"/>
<protein>
    <submittedName>
        <fullName evidence="2">Uncharacterized protein</fullName>
    </submittedName>
</protein>
<dbReference type="EMBL" id="QGGP01000013">
    <property type="protein sequence ID" value="PWK16989.1"/>
    <property type="molecule type" value="Genomic_DNA"/>
</dbReference>
<dbReference type="RefSeq" id="WP_109683491.1">
    <property type="nucleotide sequence ID" value="NZ_QGGP01000013.1"/>
</dbReference>
<evidence type="ECO:0000313" key="3">
    <source>
        <dbReference type="Proteomes" id="UP000245430"/>
    </source>
</evidence>
<reference evidence="2 3" key="1">
    <citation type="submission" date="2018-05" db="EMBL/GenBank/DDBJ databases">
        <title>Genomic Encyclopedia of Archaeal and Bacterial Type Strains, Phase II (KMG-II): from individual species to whole genera.</title>
        <authorList>
            <person name="Goeker M."/>
        </authorList>
    </citation>
    <scope>NUCLEOTIDE SEQUENCE [LARGE SCALE GENOMIC DNA]</scope>
    <source>
        <strain evidence="2 3">DSM 22637</strain>
    </source>
</reference>
<comment type="caution">
    <text evidence="2">The sequence shown here is derived from an EMBL/GenBank/DDBJ whole genome shotgun (WGS) entry which is preliminary data.</text>
</comment>
<dbReference type="OrthoDB" id="9926787at2"/>
<sequence>MKNQNKWKISTLISLICLIIPFSIYSLWIYVYNLGTTQAERVSVFKKYFPDFLDGRWSITIISIFFSISAVILSSINLKHLKGMWKLINIVILILSSLLLFLNLFSMM</sequence>
<keyword evidence="1" id="KW-0812">Transmembrane</keyword>
<evidence type="ECO:0000256" key="1">
    <source>
        <dbReference type="SAM" id="Phobius"/>
    </source>
</evidence>
<keyword evidence="1" id="KW-1133">Transmembrane helix</keyword>
<accession>A0A316DID9</accession>